<proteinExistence type="inferred from homology"/>
<evidence type="ECO:0000313" key="3">
    <source>
        <dbReference type="Proteomes" id="UP000776983"/>
    </source>
</evidence>
<accession>A0ABS8C8C9</accession>
<feature type="transmembrane region" description="Helical" evidence="1">
    <location>
        <begin position="323"/>
        <end position="342"/>
    </location>
</feature>
<keyword evidence="1" id="KW-0472">Membrane</keyword>
<keyword evidence="1" id="KW-1003">Cell membrane</keyword>
<dbReference type="InterPro" id="IPR030802">
    <property type="entry name" value="Permease_MalE"/>
</dbReference>
<evidence type="ECO:0000256" key="1">
    <source>
        <dbReference type="RuleBase" id="RU362044"/>
    </source>
</evidence>
<protein>
    <submittedName>
        <fullName evidence="2">ABC transporter permease</fullName>
    </submittedName>
</protein>
<keyword evidence="3" id="KW-1185">Reference proteome</keyword>
<keyword evidence="1" id="KW-1133">Transmembrane helix</keyword>
<keyword evidence="1" id="KW-0812">Transmembrane</keyword>
<dbReference type="PANTHER" id="PTHR30188">
    <property type="entry name" value="ABC TRANSPORTER PERMEASE PROTEIN-RELATED"/>
    <property type="match status" value="1"/>
</dbReference>
<reference evidence="2 3" key="1">
    <citation type="submission" date="2020-07" db="EMBL/GenBank/DDBJ databases">
        <title>Pusillimonas sp. nov., isolated from poultry manure in Taiwan.</title>
        <authorList>
            <person name="Lin S.-Y."/>
            <person name="Tang Y.-S."/>
            <person name="Young C.-C."/>
        </authorList>
    </citation>
    <scope>NUCLEOTIDE SEQUENCE [LARGE SCALE GENOMIC DNA]</scope>
    <source>
        <strain evidence="2 3">CC-YST705</strain>
    </source>
</reference>
<comment type="subcellular location">
    <subcellularLocation>
        <location evidence="1">Cell inner membrane</location>
        <topology evidence="1">Multi-pass membrane protein</topology>
    </subcellularLocation>
</comment>
<dbReference type="NCBIfam" id="TIGR00056">
    <property type="entry name" value="MlaE family lipid ABC transporter permease subunit"/>
    <property type="match status" value="1"/>
</dbReference>
<dbReference type="InterPro" id="IPR003453">
    <property type="entry name" value="ABC_MlaE_roteobac"/>
</dbReference>
<feature type="transmembrane region" description="Helical" evidence="1">
    <location>
        <begin position="273"/>
        <end position="303"/>
    </location>
</feature>
<gene>
    <name evidence="2" type="ORF">H0484_00685</name>
</gene>
<name>A0ABS8C8C9_9BURK</name>
<feature type="transmembrane region" description="Helical" evidence="1">
    <location>
        <begin position="140"/>
        <end position="159"/>
    </location>
</feature>
<comment type="caution">
    <text evidence="2">The sequence shown here is derived from an EMBL/GenBank/DDBJ whole genome shotgun (WGS) entry which is preliminary data.</text>
</comment>
<dbReference type="PANTHER" id="PTHR30188:SF3">
    <property type="entry name" value="ABC TRANSPORTER PERMEASE"/>
    <property type="match status" value="1"/>
</dbReference>
<evidence type="ECO:0000313" key="2">
    <source>
        <dbReference type="EMBL" id="MCB5362277.1"/>
    </source>
</evidence>
<keyword evidence="1" id="KW-0997">Cell inner membrane</keyword>
<feature type="transmembrane region" description="Helical" evidence="1">
    <location>
        <begin position="224"/>
        <end position="243"/>
    </location>
</feature>
<dbReference type="Pfam" id="PF02405">
    <property type="entry name" value="MlaE"/>
    <property type="match status" value="1"/>
</dbReference>
<organism evidence="2 3">
    <name type="scientific">Mesopusillimonas faecipullorum</name>
    <dbReference type="NCBI Taxonomy" id="2755040"/>
    <lineage>
        <taxon>Bacteria</taxon>
        <taxon>Pseudomonadati</taxon>
        <taxon>Pseudomonadota</taxon>
        <taxon>Betaproteobacteria</taxon>
        <taxon>Burkholderiales</taxon>
        <taxon>Alcaligenaceae</taxon>
        <taxon>Mesopusillimonas</taxon>
    </lineage>
</organism>
<feature type="transmembrane region" description="Helical" evidence="1">
    <location>
        <begin position="362"/>
        <end position="382"/>
    </location>
</feature>
<sequence>MRSSANDSYLEWQGAGQSGQLLLRGSWLLANHGDLVRQVAAFRKQHQLSSFDPSRIDASGLKAIDTVGAMQLLGLLGADVVKRWLAIDTQDNAARKALLETILQAEADAAQGGDAAKPVSTAQQVLGEIGEAVEGIGKQIVSLLGAIGLTLQVFFLCLFSPKRWRPTSVVAQLDVAGFRAVPIVALLTFMVGAVVAFLGATILANFGATIYTVDLVGFSFLREFAVLLAAILVAGRTASAYAAQLGLMKVNEEIDALRMTGLDPVEVLMIPRVAALLVALPLLTFVGMISGILGGMVVSAVALDISPNMFVTILQRDVAVKHFVLGMAKAPIFAFLIAVIGCSEGFKVSGSAQSVGTRTTSAVVQSIFVVILLDAVAALFYMEMGW</sequence>
<comment type="similarity">
    <text evidence="1">Belongs to the MlaE permease family.</text>
</comment>
<feature type="transmembrane region" description="Helical" evidence="1">
    <location>
        <begin position="180"/>
        <end position="204"/>
    </location>
</feature>
<dbReference type="Proteomes" id="UP000776983">
    <property type="component" value="Unassembled WGS sequence"/>
</dbReference>
<dbReference type="EMBL" id="JACDXW010000001">
    <property type="protein sequence ID" value="MCB5362277.1"/>
    <property type="molecule type" value="Genomic_DNA"/>
</dbReference>
<dbReference type="RefSeq" id="WP_226952508.1">
    <property type="nucleotide sequence ID" value="NZ_JACDXW010000001.1"/>
</dbReference>